<dbReference type="PANTHER" id="PTHR38111">
    <property type="entry name" value="ZN(2)-C6 FUNGAL-TYPE DOMAIN-CONTAINING PROTEIN-RELATED"/>
    <property type="match status" value="1"/>
</dbReference>
<protein>
    <submittedName>
        <fullName evidence="3">Zn2-C6 fungal-type domain-containing protein</fullName>
    </submittedName>
</protein>
<keyword evidence="4" id="KW-1185">Reference proteome</keyword>
<evidence type="ECO:0000313" key="3">
    <source>
        <dbReference type="EMBL" id="WZH46781.1"/>
    </source>
</evidence>
<dbReference type="Proteomes" id="UP001489902">
    <property type="component" value="Chromosome 4"/>
</dbReference>
<dbReference type="EMBL" id="CP151263">
    <property type="protein sequence ID" value="WZH46781.1"/>
    <property type="molecule type" value="Genomic_DNA"/>
</dbReference>
<dbReference type="SUPFAM" id="SSF57701">
    <property type="entry name" value="Zn2/Cys6 DNA-binding domain"/>
    <property type="match status" value="1"/>
</dbReference>
<evidence type="ECO:0000313" key="4">
    <source>
        <dbReference type="Proteomes" id="UP001489902"/>
    </source>
</evidence>
<dbReference type="InterPro" id="IPR001138">
    <property type="entry name" value="Zn2Cys6_DnaBD"/>
</dbReference>
<dbReference type="PANTHER" id="PTHR38111:SF2">
    <property type="entry name" value="FINGER DOMAIN PROTEIN, PUTATIVE (AFU_ORTHOLOGUE AFUA_1G01560)-RELATED"/>
    <property type="match status" value="1"/>
</dbReference>
<organism evidence="3 4">
    <name type="scientific">Fusarium acuminatum</name>
    <dbReference type="NCBI Taxonomy" id="5515"/>
    <lineage>
        <taxon>Eukaryota</taxon>
        <taxon>Fungi</taxon>
        <taxon>Dikarya</taxon>
        <taxon>Ascomycota</taxon>
        <taxon>Pezizomycotina</taxon>
        <taxon>Sordariomycetes</taxon>
        <taxon>Hypocreomycetidae</taxon>
        <taxon>Hypocreales</taxon>
        <taxon>Nectriaceae</taxon>
        <taxon>Fusarium</taxon>
        <taxon>Fusarium tricinctum species complex</taxon>
    </lineage>
</organism>
<dbReference type="InterPro" id="IPR036864">
    <property type="entry name" value="Zn2-C6_fun-type_DNA-bd_sf"/>
</dbReference>
<name>A0ABZ2X1U7_9HYPO</name>
<reference evidence="3 4" key="1">
    <citation type="submission" date="2024-04" db="EMBL/GenBank/DDBJ databases">
        <title>Complete genome sequence of Fusarium acuminatum.</title>
        <authorList>
            <person name="Lan B."/>
        </authorList>
    </citation>
    <scope>NUCLEOTIDE SEQUENCE [LARGE SCALE GENOMIC DNA]</scope>
    <source>
        <strain evidence="3">1A</strain>
    </source>
</reference>
<dbReference type="Pfam" id="PF00172">
    <property type="entry name" value="Zn_clus"/>
    <property type="match status" value="1"/>
</dbReference>
<dbReference type="InterPro" id="IPR053178">
    <property type="entry name" value="Osmoadaptation_assoc"/>
</dbReference>
<proteinExistence type="predicted"/>
<sequence>MSTVFAFQSPNGKKDRQLPRRSIGCLTCRRRKVKCDEKRPICERCRKGFHPCEYGERFIFVNEPKVFTSEVKSPGRKCNTLTVSQTPTIRINSNYVPPTLHLHGFQNEIVISFLVKQLFVEVQSPPDDEQSISRLLLWDRDSTAYLSGLCLAEAFFSSIHRMTELKSHASVLYGQVVQRLKTDLVEKGNMQPSPSRATIWSALFLGVYEMISSNSMSNWLKHCHGVAAITHMIGPHGFQMNEAKPIFQINRSFISIGAIADRKRTFLEQNTWKQIPWSLEPMSKTIAESLQDILCDVPGLMEDVDVLLKLRQCGMLVHRVASSLRCCFQELDVLRISWNYIYADSCWEVTNTSILCNEVFEGREPHFKTMLVFSSLERAIEFVYFNTAYLLLHSILRQLRSANDLDTPTMDLYSFPDDAGYEKYALTFRSHDDRHENALAVCRCVNYMVDHERGASGAFNLLFPLKVAYNHLTQSPDTQKWIADVMERISSTKGLFIGTQILSHY</sequence>
<dbReference type="PROSITE" id="PS50048">
    <property type="entry name" value="ZN2_CY6_FUNGAL_2"/>
    <property type="match status" value="1"/>
</dbReference>
<dbReference type="CDD" id="cd00067">
    <property type="entry name" value="GAL4"/>
    <property type="match status" value="1"/>
</dbReference>
<accession>A0ABZ2X1U7</accession>
<gene>
    <name evidence="3" type="ORF">QYS62_007889</name>
</gene>
<keyword evidence="1" id="KW-0539">Nucleus</keyword>
<feature type="domain" description="Zn(2)-C6 fungal-type" evidence="2">
    <location>
        <begin position="24"/>
        <end position="54"/>
    </location>
</feature>
<dbReference type="PROSITE" id="PS00463">
    <property type="entry name" value="ZN2_CY6_FUNGAL_1"/>
    <property type="match status" value="1"/>
</dbReference>
<dbReference type="SMART" id="SM00066">
    <property type="entry name" value="GAL4"/>
    <property type="match status" value="1"/>
</dbReference>
<evidence type="ECO:0000256" key="1">
    <source>
        <dbReference type="ARBA" id="ARBA00023242"/>
    </source>
</evidence>
<evidence type="ECO:0000259" key="2">
    <source>
        <dbReference type="PROSITE" id="PS50048"/>
    </source>
</evidence>
<dbReference type="Gene3D" id="4.10.240.10">
    <property type="entry name" value="Zn(2)-C6 fungal-type DNA-binding domain"/>
    <property type="match status" value="1"/>
</dbReference>